<feature type="region of interest" description="Disordered" evidence="1">
    <location>
        <begin position="1"/>
        <end position="22"/>
    </location>
</feature>
<dbReference type="Proteomes" id="UP000233551">
    <property type="component" value="Unassembled WGS sequence"/>
</dbReference>
<dbReference type="EMBL" id="PGOL01003893">
    <property type="protein sequence ID" value="PKI39124.1"/>
    <property type="molecule type" value="Genomic_DNA"/>
</dbReference>
<name>A0A2I0I554_PUNGR</name>
<feature type="non-terminal residue" evidence="2">
    <location>
        <position position="1"/>
    </location>
</feature>
<evidence type="ECO:0000313" key="3">
    <source>
        <dbReference type="Proteomes" id="UP000233551"/>
    </source>
</evidence>
<reference evidence="2 3" key="1">
    <citation type="submission" date="2017-11" db="EMBL/GenBank/DDBJ databases">
        <title>De-novo sequencing of pomegranate (Punica granatum L.) genome.</title>
        <authorList>
            <person name="Akparov Z."/>
            <person name="Amiraslanov A."/>
            <person name="Hajiyeva S."/>
            <person name="Abbasov M."/>
            <person name="Kaur K."/>
            <person name="Hamwieh A."/>
            <person name="Solovyev V."/>
            <person name="Salamov A."/>
            <person name="Braich B."/>
            <person name="Kosarev P."/>
            <person name="Mahmoud A."/>
            <person name="Hajiyev E."/>
            <person name="Babayeva S."/>
            <person name="Izzatullayeva V."/>
            <person name="Mammadov A."/>
            <person name="Mammadov A."/>
            <person name="Sharifova S."/>
            <person name="Ojaghi J."/>
            <person name="Eynullazada K."/>
            <person name="Bayramov B."/>
            <person name="Abdulazimova A."/>
            <person name="Shahmuradov I."/>
        </authorList>
    </citation>
    <scope>NUCLEOTIDE SEQUENCE [LARGE SCALE GENOMIC DNA]</scope>
    <source>
        <strain evidence="3">cv. AG2017</strain>
        <tissue evidence="2">Leaf</tissue>
    </source>
</reference>
<sequence>VCSGLGTLGSAHGHLDPPLRSPTSPILHRAVTRASVPTPFYPTCRGCLLSGPSTRSLKPSLATLKATSPTLFLISMFVLTHSWNLGDHNWRHTATRLVSISGWRKGITSMFPKKSILRSRLSLNHRKRTLRRLSLLQAYSRRIPPPFQLISRPRRLRGRLCHQPHQPDTPTHAAQFASPTHFFPEADAEQERRLKRMEETIRALQAGDARPDARHGDCSLFPDMRLPPKFKIPEFKTYEGTTDPRHFLRHY</sequence>
<proteinExistence type="predicted"/>
<comment type="caution">
    <text evidence="2">The sequence shown here is derived from an EMBL/GenBank/DDBJ whole genome shotgun (WGS) entry which is preliminary data.</text>
</comment>
<organism evidence="2 3">
    <name type="scientific">Punica granatum</name>
    <name type="common">Pomegranate</name>
    <dbReference type="NCBI Taxonomy" id="22663"/>
    <lineage>
        <taxon>Eukaryota</taxon>
        <taxon>Viridiplantae</taxon>
        <taxon>Streptophyta</taxon>
        <taxon>Embryophyta</taxon>
        <taxon>Tracheophyta</taxon>
        <taxon>Spermatophyta</taxon>
        <taxon>Magnoliopsida</taxon>
        <taxon>eudicotyledons</taxon>
        <taxon>Gunneridae</taxon>
        <taxon>Pentapetalae</taxon>
        <taxon>rosids</taxon>
        <taxon>malvids</taxon>
        <taxon>Myrtales</taxon>
        <taxon>Lythraceae</taxon>
        <taxon>Punica</taxon>
    </lineage>
</organism>
<gene>
    <name evidence="2" type="ORF">CRG98_040484</name>
</gene>
<accession>A0A2I0I554</accession>
<evidence type="ECO:0000256" key="1">
    <source>
        <dbReference type="SAM" id="MobiDB-lite"/>
    </source>
</evidence>
<evidence type="ECO:0000313" key="2">
    <source>
        <dbReference type="EMBL" id="PKI39124.1"/>
    </source>
</evidence>
<protein>
    <submittedName>
        <fullName evidence="2">Uncharacterized protein</fullName>
    </submittedName>
</protein>
<keyword evidence="3" id="KW-1185">Reference proteome</keyword>
<dbReference type="AlphaFoldDB" id="A0A2I0I554"/>